<dbReference type="PROSITE" id="PS00512">
    <property type="entry name" value="ALPHA_GALACTOSIDASE"/>
    <property type="match status" value="1"/>
</dbReference>
<dbReference type="InterPro" id="IPR017853">
    <property type="entry name" value="GH"/>
</dbReference>
<keyword evidence="5 7" id="KW-0378">Hydrolase</keyword>
<dbReference type="InterPro" id="IPR002241">
    <property type="entry name" value="Glyco_hydro_27"/>
</dbReference>
<proteinExistence type="inferred from homology"/>
<feature type="chain" id="PRO_5035187686" description="Alpha-galactosidase" evidence="8">
    <location>
        <begin position="19"/>
        <end position="354"/>
    </location>
</feature>
<evidence type="ECO:0000256" key="6">
    <source>
        <dbReference type="ARBA" id="ARBA00023295"/>
    </source>
</evidence>
<sequence>MAYPKLLTLALFLGSIQALNNGLGLTPAMGWNSWNKYGCNINEQVIKSNAKRMLDLGLDRLGYKYLNIDDCWLLANRDANNHIIVDPIKFPKGMKEMGDFLHSQGLKFGLYNSAGTMTCQKLAGGLTYEQVDALDYASWGVDYFKYDNCYNLDLPGPMRYNAMRDALAKSGRQVYYSLCSWGTDDVWQWGNQTGGWNDPDMLEIGNGGLSDTEERSHFALWAFAKAPLIIGCDLTSVKTSSLNILKNKNLIAINQDPLGMQATCILNCVSDIHVIGAQQNGYFAAMVMNWNDDLPQAITLDFALMGASTSINAACKVTDLWSNQPIGTFVGFLNTPVIQPHDNTAYKIVCDAAQ</sequence>
<dbReference type="EMBL" id="RRYP01011185">
    <property type="protein sequence ID" value="TNV77899.1"/>
    <property type="molecule type" value="Genomic_DNA"/>
</dbReference>
<dbReference type="InterPro" id="IPR041233">
    <property type="entry name" value="Melibiase_C"/>
</dbReference>
<dbReference type="GO" id="GO:0004557">
    <property type="term" value="F:alpha-galactosidase activity"/>
    <property type="evidence" value="ECO:0007669"/>
    <property type="project" value="UniProtKB-EC"/>
</dbReference>
<organism evidence="10 11">
    <name type="scientific">Halteria grandinella</name>
    <dbReference type="NCBI Taxonomy" id="5974"/>
    <lineage>
        <taxon>Eukaryota</taxon>
        <taxon>Sar</taxon>
        <taxon>Alveolata</taxon>
        <taxon>Ciliophora</taxon>
        <taxon>Intramacronucleata</taxon>
        <taxon>Spirotrichea</taxon>
        <taxon>Stichotrichia</taxon>
        <taxon>Sporadotrichida</taxon>
        <taxon>Halteriidae</taxon>
        <taxon>Halteria</taxon>
    </lineage>
</organism>
<dbReference type="PANTHER" id="PTHR11452:SF75">
    <property type="entry name" value="ALPHA-GALACTOSIDASE MEL1"/>
    <property type="match status" value="1"/>
</dbReference>
<feature type="domain" description="Alpha galactosidase C-terminal" evidence="9">
    <location>
        <begin position="277"/>
        <end position="348"/>
    </location>
</feature>
<dbReference type="InterPro" id="IPR000111">
    <property type="entry name" value="Glyco_hydro_27/36_CS"/>
</dbReference>
<dbReference type="Proteomes" id="UP000785679">
    <property type="component" value="Unassembled WGS sequence"/>
</dbReference>
<keyword evidence="6 7" id="KW-0326">Glycosidase</keyword>
<evidence type="ECO:0000256" key="8">
    <source>
        <dbReference type="SAM" id="SignalP"/>
    </source>
</evidence>
<dbReference type="Pfam" id="PF17801">
    <property type="entry name" value="Melibiase_C"/>
    <property type="match status" value="1"/>
</dbReference>
<evidence type="ECO:0000256" key="4">
    <source>
        <dbReference type="ARBA" id="ARBA00022729"/>
    </source>
</evidence>
<keyword evidence="7" id="KW-1015">Disulfide bond</keyword>
<evidence type="ECO:0000256" key="5">
    <source>
        <dbReference type="ARBA" id="ARBA00022801"/>
    </source>
</evidence>
<feature type="signal peptide" evidence="8">
    <location>
        <begin position="1"/>
        <end position="18"/>
    </location>
</feature>
<evidence type="ECO:0000256" key="2">
    <source>
        <dbReference type="ARBA" id="ARBA00009743"/>
    </source>
</evidence>
<dbReference type="GO" id="GO:0005975">
    <property type="term" value="P:carbohydrate metabolic process"/>
    <property type="evidence" value="ECO:0007669"/>
    <property type="project" value="InterPro"/>
</dbReference>
<dbReference type="CDD" id="cd14792">
    <property type="entry name" value="GH27"/>
    <property type="match status" value="1"/>
</dbReference>
<dbReference type="AlphaFoldDB" id="A0A8J8T0Q5"/>
<dbReference type="SUPFAM" id="SSF51011">
    <property type="entry name" value="Glycosyl hydrolase domain"/>
    <property type="match status" value="1"/>
</dbReference>
<name>A0A8J8T0Q5_HALGN</name>
<dbReference type="EC" id="3.2.1.22" evidence="3 7"/>
<dbReference type="PANTHER" id="PTHR11452">
    <property type="entry name" value="ALPHA-GALACTOSIDASE/ALPHA-N-ACETYLGALACTOSAMINIDASE"/>
    <property type="match status" value="1"/>
</dbReference>
<dbReference type="InterPro" id="IPR013785">
    <property type="entry name" value="Aldolase_TIM"/>
</dbReference>
<reference evidence="10" key="1">
    <citation type="submission" date="2019-06" db="EMBL/GenBank/DDBJ databases">
        <authorList>
            <person name="Zheng W."/>
        </authorList>
    </citation>
    <scope>NUCLEOTIDE SEQUENCE</scope>
    <source>
        <strain evidence="10">QDHG01</strain>
    </source>
</reference>
<protein>
    <recommendedName>
        <fullName evidence="3 7">Alpha-galactosidase</fullName>
        <ecNumber evidence="3 7">3.2.1.22</ecNumber>
    </recommendedName>
    <alternativeName>
        <fullName evidence="7">Melibiase</fullName>
    </alternativeName>
</protein>
<evidence type="ECO:0000313" key="11">
    <source>
        <dbReference type="Proteomes" id="UP000785679"/>
    </source>
</evidence>
<dbReference type="SUPFAM" id="SSF51445">
    <property type="entry name" value="(Trans)glycosidases"/>
    <property type="match status" value="1"/>
</dbReference>
<evidence type="ECO:0000256" key="7">
    <source>
        <dbReference type="RuleBase" id="RU361168"/>
    </source>
</evidence>
<keyword evidence="4 8" id="KW-0732">Signal</keyword>
<keyword evidence="11" id="KW-1185">Reference proteome</keyword>
<evidence type="ECO:0000259" key="9">
    <source>
        <dbReference type="Pfam" id="PF17801"/>
    </source>
</evidence>
<evidence type="ECO:0000313" key="10">
    <source>
        <dbReference type="EMBL" id="TNV77899.1"/>
    </source>
</evidence>
<dbReference type="Gene3D" id="2.60.40.1180">
    <property type="entry name" value="Golgi alpha-mannosidase II"/>
    <property type="match status" value="1"/>
</dbReference>
<dbReference type="Pfam" id="PF16499">
    <property type="entry name" value="Melibiase_2"/>
    <property type="match status" value="2"/>
</dbReference>
<dbReference type="PRINTS" id="PR00740">
    <property type="entry name" value="GLHYDRLASE27"/>
</dbReference>
<dbReference type="Gene3D" id="3.20.20.70">
    <property type="entry name" value="Aldolase class I"/>
    <property type="match status" value="2"/>
</dbReference>
<evidence type="ECO:0000256" key="3">
    <source>
        <dbReference type="ARBA" id="ARBA00012755"/>
    </source>
</evidence>
<gene>
    <name evidence="10" type="ORF">FGO68_gene996</name>
</gene>
<accession>A0A8J8T0Q5</accession>
<comment type="similarity">
    <text evidence="2 7">Belongs to the glycosyl hydrolase 27 family.</text>
</comment>
<dbReference type="OrthoDB" id="5795902at2759"/>
<evidence type="ECO:0000256" key="1">
    <source>
        <dbReference type="ARBA" id="ARBA00001255"/>
    </source>
</evidence>
<comment type="catalytic activity">
    <reaction evidence="1 7">
        <text>Hydrolysis of terminal, non-reducing alpha-D-galactose residues in alpha-D-galactosides, including galactose oligosaccharides, galactomannans and galactolipids.</text>
        <dbReference type="EC" id="3.2.1.22"/>
    </reaction>
</comment>
<comment type="caution">
    <text evidence="10">The sequence shown here is derived from an EMBL/GenBank/DDBJ whole genome shotgun (WGS) entry which is preliminary data.</text>
</comment>
<dbReference type="InterPro" id="IPR013780">
    <property type="entry name" value="Glyco_hydro_b"/>
</dbReference>